<evidence type="ECO:0000313" key="1">
    <source>
        <dbReference type="Proteomes" id="UP000515153"/>
    </source>
</evidence>
<dbReference type="AlphaFoldDB" id="A0A6P8BHH4"/>
<reference evidence="2" key="2">
    <citation type="submission" date="2019-10" db="EMBL/GenBank/DDBJ databases">
        <authorList>
            <consortium name="NCBI Genome Project"/>
        </authorList>
    </citation>
    <scope>NUCLEOTIDE SEQUENCE</scope>
    <source>
        <strain evidence="2">NI907</strain>
    </source>
</reference>
<proteinExistence type="predicted"/>
<reference evidence="2" key="3">
    <citation type="submission" date="2025-08" db="UniProtKB">
        <authorList>
            <consortium name="RefSeq"/>
        </authorList>
    </citation>
    <scope>IDENTIFICATION</scope>
    <source>
        <strain evidence="2">NI907</strain>
    </source>
</reference>
<dbReference type="GeneID" id="41957437"/>
<evidence type="ECO:0000313" key="2">
    <source>
        <dbReference type="RefSeq" id="XP_030986753.1"/>
    </source>
</evidence>
<protein>
    <submittedName>
        <fullName evidence="2">Uncharacterized protein</fullName>
    </submittedName>
</protein>
<name>A0A6P8BHH4_PYRGI</name>
<dbReference type="RefSeq" id="XP_030986753.1">
    <property type="nucleotide sequence ID" value="XM_031122525.1"/>
</dbReference>
<reference evidence="2" key="1">
    <citation type="journal article" date="2019" name="Mol. Biol. Evol.">
        <title>Blast fungal genomes show frequent chromosomal changes, gene gains and losses, and effector gene turnover.</title>
        <authorList>
            <person name="Gomez Luciano L.B."/>
            <person name="Jason Tsai I."/>
            <person name="Chuma I."/>
            <person name="Tosa Y."/>
            <person name="Chen Y.H."/>
            <person name="Li J.Y."/>
            <person name="Li M.Y."/>
            <person name="Jade Lu M.Y."/>
            <person name="Nakayashiki H."/>
            <person name="Li W.H."/>
        </authorList>
    </citation>
    <scope>NUCLEOTIDE SEQUENCE</scope>
    <source>
        <strain evidence="2">NI907</strain>
    </source>
</reference>
<sequence length="118" mass="12768">MAGGLAAGKGASGETQMGPSLLGGISFWEEKSPTPHGPIVCVRGSSAVNIKRVPKAVMPDIKQSTITNAHLIGRRSESRWGKTKVPDLFFWFEWVQFILGMSHRPLETVKGAFSCGKK</sequence>
<gene>
    <name evidence="2" type="ORF">PgNI_02459</name>
</gene>
<dbReference type="KEGG" id="pgri:PgNI_02459"/>
<organism evidence="1 2">
    <name type="scientific">Pyricularia grisea</name>
    <name type="common">Crabgrass-specific blast fungus</name>
    <name type="synonym">Magnaporthe grisea</name>
    <dbReference type="NCBI Taxonomy" id="148305"/>
    <lineage>
        <taxon>Eukaryota</taxon>
        <taxon>Fungi</taxon>
        <taxon>Dikarya</taxon>
        <taxon>Ascomycota</taxon>
        <taxon>Pezizomycotina</taxon>
        <taxon>Sordariomycetes</taxon>
        <taxon>Sordariomycetidae</taxon>
        <taxon>Magnaporthales</taxon>
        <taxon>Pyriculariaceae</taxon>
        <taxon>Pyricularia</taxon>
    </lineage>
</organism>
<accession>A0A6P8BHH4</accession>
<dbReference type="Proteomes" id="UP000515153">
    <property type="component" value="Unplaced"/>
</dbReference>
<keyword evidence="1" id="KW-1185">Reference proteome</keyword>